<evidence type="ECO:0000256" key="1">
    <source>
        <dbReference type="ARBA" id="ARBA00004496"/>
    </source>
</evidence>
<keyword evidence="4" id="KW-0963">Cytoplasm</keyword>
<dbReference type="PATRIC" id="fig|231023.4.peg.5286"/>
<keyword evidence="5 13" id="KW-0378">Hydrolase</keyword>
<dbReference type="GO" id="GO:0072344">
    <property type="term" value="P:rescue of stalled ribosome"/>
    <property type="evidence" value="ECO:0007669"/>
    <property type="project" value="TreeGrafter"/>
</dbReference>
<evidence type="ECO:0000259" key="12">
    <source>
        <dbReference type="PROSITE" id="PS00745"/>
    </source>
</evidence>
<proteinExistence type="inferred from homology"/>
<dbReference type="GO" id="GO:0005737">
    <property type="term" value="C:cytoplasm"/>
    <property type="evidence" value="ECO:0007669"/>
    <property type="project" value="UniProtKB-SubCell"/>
</dbReference>
<dbReference type="FunFam" id="3.30.160.20:FF:000029">
    <property type="entry name" value="Peptidyl-tRNA hydrolase YaeJ"/>
    <property type="match status" value="1"/>
</dbReference>
<dbReference type="Gene3D" id="3.30.160.20">
    <property type="match status" value="1"/>
</dbReference>
<evidence type="ECO:0000256" key="5">
    <source>
        <dbReference type="ARBA" id="ARBA00022801"/>
    </source>
</evidence>
<evidence type="ECO:0000256" key="9">
    <source>
        <dbReference type="ARBA" id="ARBA00070375"/>
    </source>
</evidence>
<sequence>MGNEKGPIMLTISNNVHLSDAEIELTYIRAQGAGGQNVNKVSSAVHLRFDIPSSSLPEFYKARLLALHDSRITGAGVLIIKGQQYRTQEQNRADALARLAELIITAGKTDKKRRPTKPTLGSKTRRLEGKARRSAVKAGRGRVEF</sequence>
<evidence type="ECO:0000256" key="4">
    <source>
        <dbReference type="ARBA" id="ARBA00022490"/>
    </source>
</evidence>
<dbReference type="SUPFAM" id="SSF75620">
    <property type="entry name" value="Release factor"/>
    <property type="match status" value="1"/>
</dbReference>
<organism evidence="13 14">
    <name type="scientific">Pseudomonas putida ND6</name>
    <dbReference type="NCBI Taxonomy" id="231023"/>
    <lineage>
        <taxon>Bacteria</taxon>
        <taxon>Pseudomonadati</taxon>
        <taxon>Pseudomonadota</taxon>
        <taxon>Gammaproteobacteria</taxon>
        <taxon>Pseudomonadales</taxon>
        <taxon>Pseudomonadaceae</taxon>
        <taxon>Pseudomonas</taxon>
    </lineage>
</organism>
<accession>I3V4T1</accession>
<dbReference type="EC" id="3.1.1.29" evidence="3"/>
<comment type="subunit">
    <text evidence="8">Associated with 70S ribosomes and polysomes.</text>
</comment>
<evidence type="ECO:0000313" key="14">
    <source>
        <dbReference type="Proteomes" id="UP000005268"/>
    </source>
</evidence>
<evidence type="ECO:0000313" key="13">
    <source>
        <dbReference type="EMBL" id="AFK72752.1"/>
    </source>
</evidence>
<dbReference type="InterPro" id="IPR000352">
    <property type="entry name" value="Pep_chain_release_fac_I"/>
</dbReference>
<feature type="region of interest" description="Disordered" evidence="11">
    <location>
        <begin position="108"/>
        <end position="145"/>
    </location>
</feature>
<dbReference type="KEGG" id="ppi:YSA_11034"/>
<evidence type="ECO:0000256" key="7">
    <source>
        <dbReference type="ARBA" id="ARBA00048707"/>
    </source>
</evidence>
<comment type="catalytic activity">
    <reaction evidence="7">
        <text>an N-acyl-L-alpha-aminoacyl-tRNA + H2O = an N-acyl-L-amino acid + a tRNA + H(+)</text>
        <dbReference type="Rhea" id="RHEA:54448"/>
        <dbReference type="Rhea" id="RHEA-COMP:10123"/>
        <dbReference type="Rhea" id="RHEA-COMP:13883"/>
        <dbReference type="ChEBI" id="CHEBI:15377"/>
        <dbReference type="ChEBI" id="CHEBI:15378"/>
        <dbReference type="ChEBI" id="CHEBI:59874"/>
        <dbReference type="ChEBI" id="CHEBI:78442"/>
        <dbReference type="ChEBI" id="CHEBI:138191"/>
        <dbReference type="EC" id="3.1.1.29"/>
    </reaction>
</comment>
<comment type="similarity">
    <text evidence="2">Belongs to the prokaryotic/mitochondrial release factor family.</text>
</comment>
<dbReference type="Pfam" id="PF00472">
    <property type="entry name" value="RF-1"/>
    <property type="match status" value="1"/>
</dbReference>
<name>I3V4T1_PSEPU</name>
<dbReference type="GO" id="GO:0003747">
    <property type="term" value="F:translation release factor activity"/>
    <property type="evidence" value="ECO:0007669"/>
    <property type="project" value="InterPro"/>
</dbReference>
<protein>
    <recommendedName>
        <fullName evidence="9">Peptidyl-tRNA hydrolase ArfB</fullName>
        <ecNumber evidence="3">3.1.1.29</ecNumber>
    </recommendedName>
    <alternativeName>
        <fullName evidence="10">Alternative ribosome-rescue factor B</fullName>
    </alternativeName>
</protein>
<dbReference type="PROSITE" id="PS00745">
    <property type="entry name" value="RF_PROK_I"/>
    <property type="match status" value="1"/>
</dbReference>
<dbReference type="GO" id="GO:0004045">
    <property type="term" value="F:peptidyl-tRNA hydrolase activity"/>
    <property type="evidence" value="ECO:0007669"/>
    <property type="project" value="UniProtKB-EC"/>
</dbReference>
<dbReference type="Proteomes" id="UP000005268">
    <property type="component" value="Chromosome"/>
</dbReference>
<dbReference type="GO" id="GO:0006417">
    <property type="term" value="P:regulation of translation"/>
    <property type="evidence" value="ECO:0007669"/>
    <property type="project" value="UniProtKB-KW"/>
</dbReference>
<dbReference type="PANTHER" id="PTHR47814">
    <property type="entry name" value="PEPTIDYL-TRNA HYDROLASE ARFB"/>
    <property type="match status" value="1"/>
</dbReference>
<evidence type="ECO:0000256" key="10">
    <source>
        <dbReference type="ARBA" id="ARBA00077576"/>
    </source>
</evidence>
<comment type="subcellular location">
    <subcellularLocation>
        <location evidence="1">Cytoplasm</location>
    </subcellularLocation>
</comment>
<gene>
    <name evidence="13" type="ORF">YSA_11034</name>
</gene>
<dbReference type="AlphaFoldDB" id="I3V4T1"/>
<dbReference type="GO" id="GO:0043022">
    <property type="term" value="F:ribosome binding"/>
    <property type="evidence" value="ECO:0007669"/>
    <property type="project" value="TreeGrafter"/>
</dbReference>
<dbReference type="HOGENOM" id="CLU_089470_3_0_6"/>
<evidence type="ECO:0000256" key="8">
    <source>
        <dbReference type="ARBA" id="ARBA00063421"/>
    </source>
</evidence>
<evidence type="ECO:0000256" key="6">
    <source>
        <dbReference type="ARBA" id="ARBA00022845"/>
    </source>
</evidence>
<evidence type="ECO:0000256" key="3">
    <source>
        <dbReference type="ARBA" id="ARBA00013260"/>
    </source>
</evidence>
<feature type="domain" description="Prokaryotic-type class I peptide chain release factors" evidence="12">
    <location>
        <begin position="29"/>
        <end position="45"/>
    </location>
</feature>
<evidence type="ECO:0000256" key="11">
    <source>
        <dbReference type="SAM" id="MobiDB-lite"/>
    </source>
</evidence>
<dbReference type="PANTHER" id="PTHR47814:SF1">
    <property type="entry name" value="PEPTIDYL-TRNA HYDROLASE ARFB"/>
    <property type="match status" value="1"/>
</dbReference>
<dbReference type="NCBIfam" id="NF006718">
    <property type="entry name" value="PRK09256.1"/>
    <property type="match status" value="1"/>
</dbReference>
<dbReference type="InterPro" id="IPR045853">
    <property type="entry name" value="Pep_chain_release_fac_I_sf"/>
</dbReference>
<evidence type="ECO:0000256" key="2">
    <source>
        <dbReference type="ARBA" id="ARBA00010835"/>
    </source>
</evidence>
<reference evidence="13 14" key="1">
    <citation type="journal article" date="2012" name="J. Bacteriol.">
        <title>Complete Genome Sequence of the Naphthalene-Degrading Pseudomonas putida Strain ND6.</title>
        <authorList>
            <person name="Li S."/>
            <person name="Zhao H."/>
            <person name="Li Y."/>
            <person name="Niu S."/>
            <person name="Cai B."/>
        </authorList>
    </citation>
    <scope>NUCLEOTIDE SEQUENCE [LARGE SCALE GENOMIC DNA]</scope>
    <source>
        <strain evidence="13 14">ND6</strain>
    </source>
</reference>
<dbReference type="EMBL" id="CP003588">
    <property type="protein sequence ID" value="AFK72752.1"/>
    <property type="molecule type" value="Genomic_DNA"/>
</dbReference>
<keyword evidence="6" id="KW-0810">Translation regulation</keyword>